<dbReference type="Pfam" id="PF08666">
    <property type="entry name" value="SAF"/>
    <property type="match status" value="1"/>
</dbReference>
<accession>A0AAU8G1D1</accession>
<gene>
    <name evidence="2" type="ORF">ABRQ22_02945</name>
</gene>
<dbReference type="Gene3D" id="3.90.1210.10">
    <property type="entry name" value="Antifreeze-like/N-acetylneuraminic acid synthase C-terminal domain"/>
    <property type="match status" value="1"/>
</dbReference>
<dbReference type="SMART" id="SM00858">
    <property type="entry name" value="SAF"/>
    <property type="match status" value="1"/>
</dbReference>
<dbReference type="AlphaFoldDB" id="A0AAU8G1D1"/>
<protein>
    <submittedName>
        <fullName evidence="2">SAF domain-containing protein</fullName>
    </submittedName>
</protein>
<feature type="domain" description="SAF" evidence="1">
    <location>
        <begin position="59"/>
        <end position="121"/>
    </location>
</feature>
<dbReference type="EMBL" id="CP159290">
    <property type="protein sequence ID" value="XCH30658.1"/>
    <property type="molecule type" value="Genomic_DNA"/>
</dbReference>
<sequence length="242" mass="24135">MLRSPRPPDPRPRPDRSPARRRLLRGVWWRSRFVVAALCCGVAASVAVGALRPPPPPTAPAVVTTREVPAGAVLTDADLRVDPVAAELVPAGSAARPDDVVGRRATVALPAGTLLQDALVAGGELAAAAPAGTVVAPVRLDPGVAALLGPGDRVDLLAAGDQALTTALAEAPTDGQQPPAADPYLARAAVVVPAPEPDDGGGLLGTGGSGTDVVTLVAVRPEEAVRLAAVSGQASVTAVLVP</sequence>
<organism evidence="2">
    <name type="scientific">Cellulosimicrobium sp. ES-005</name>
    <dbReference type="NCBI Taxonomy" id="3163031"/>
    <lineage>
        <taxon>Bacteria</taxon>
        <taxon>Bacillati</taxon>
        <taxon>Actinomycetota</taxon>
        <taxon>Actinomycetes</taxon>
        <taxon>Micrococcales</taxon>
        <taxon>Promicromonosporaceae</taxon>
        <taxon>Cellulosimicrobium</taxon>
    </lineage>
</organism>
<evidence type="ECO:0000313" key="2">
    <source>
        <dbReference type="EMBL" id="XCH30658.1"/>
    </source>
</evidence>
<evidence type="ECO:0000259" key="1">
    <source>
        <dbReference type="SMART" id="SM00858"/>
    </source>
</evidence>
<dbReference type="InterPro" id="IPR013974">
    <property type="entry name" value="SAF"/>
</dbReference>
<proteinExistence type="predicted"/>
<dbReference type="RefSeq" id="WP_353708515.1">
    <property type="nucleotide sequence ID" value="NZ_CP159290.1"/>
</dbReference>
<name>A0AAU8G1D1_9MICO</name>
<dbReference type="CDD" id="cd11614">
    <property type="entry name" value="SAF_CpaB_FlgA_like"/>
    <property type="match status" value="1"/>
</dbReference>
<reference evidence="2" key="1">
    <citation type="submission" date="2024-06" db="EMBL/GenBank/DDBJ databases">
        <title>Complete genome sequence of the cellulolytic actinobacterium, Cellulosimicrobium ES-005.</title>
        <authorList>
            <person name="Matthews C.T."/>
            <person name="Underwood K.D."/>
            <person name="Ghanchi K.M."/>
            <person name="Fields S.D."/>
            <person name="Gardner S.G."/>
        </authorList>
    </citation>
    <scope>NUCLEOTIDE SEQUENCE</scope>
    <source>
        <strain evidence="2">ES-005</strain>
    </source>
</reference>